<evidence type="ECO:0000313" key="2">
    <source>
        <dbReference type="Proteomes" id="UP001156484"/>
    </source>
</evidence>
<accession>A0ACD4DGB4</accession>
<gene>
    <name evidence="1" type="ORF">OED52_00135</name>
</gene>
<keyword evidence="2" id="KW-1185">Reference proteome</keyword>
<dbReference type="EMBL" id="CP107551">
    <property type="protein sequence ID" value="UYP19047.1"/>
    <property type="molecule type" value="Genomic_DNA"/>
</dbReference>
<name>A0ACD4DGB4_9NOCA</name>
<protein>
    <submittedName>
        <fullName evidence="1">Uncharacterized protein</fullName>
    </submittedName>
</protein>
<organism evidence="1 2">
    <name type="scientific">Rhodococcus sacchari</name>
    <dbReference type="NCBI Taxonomy" id="2962047"/>
    <lineage>
        <taxon>Bacteria</taxon>
        <taxon>Bacillati</taxon>
        <taxon>Actinomycetota</taxon>
        <taxon>Actinomycetes</taxon>
        <taxon>Mycobacteriales</taxon>
        <taxon>Nocardiaceae</taxon>
        <taxon>Rhodococcus</taxon>
    </lineage>
</organism>
<dbReference type="Proteomes" id="UP001156484">
    <property type="component" value="Chromosome"/>
</dbReference>
<sequence>MSKLIDADTDHLRLPRLVRRDDSGDLASALRVAGEGAVALAQGTTTVGLLATRKGLSLAQELVVAARQANARRRAAADSSGTTGRGGSAGRTAAIVAAVLGALAVGGVAFYRSRRPAHPPIAPEPPRVRPASTTADEAKPAADMKPAAEKPGAEKPTQEKSTEA</sequence>
<evidence type="ECO:0000313" key="1">
    <source>
        <dbReference type="EMBL" id="UYP19047.1"/>
    </source>
</evidence>
<proteinExistence type="predicted"/>
<reference evidence="1" key="1">
    <citation type="submission" date="2022-10" db="EMBL/GenBank/DDBJ databases">
        <title>Rhodococcus ferula Z13 complete genome.</title>
        <authorList>
            <person name="Long X."/>
            <person name="Zang M."/>
        </authorList>
    </citation>
    <scope>NUCLEOTIDE SEQUENCE</scope>
    <source>
        <strain evidence="1">Z13</strain>
    </source>
</reference>